<organism evidence="1 2">
    <name type="scientific">Hyphomicrobium album</name>
    <dbReference type="NCBI Taxonomy" id="2665159"/>
    <lineage>
        <taxon>Bacteria</taxon>
        <taxon>Pseudomonadati</taxon>
        <taxon>Pseudomonadota</taxon>
        <taxon>Alphaproteobacteria</taxon>
        <taxon>Hyphomicrobiales</taxon>
        <taxon>Hyphomicrobiaceae</taxon>
        <taxon>Hyphomicrobium</taxon>
    </lineage>
</organism>
<comment type="caution">
    <text evidence="1">The sequence shown here is derived from an EMBL/GenBank/DDBJ whole genome shotgun (WGS) entry which is preliminary data.</text>
</comment>
<accession>A0A6I3KKE5</accession>
<reference evidence="1 2" key="1">
    <citation type="submission" date="2019-11" db="EMBL/GenBank/DDBJ databases">
        <title>Identification of a novel strain.</title>
        <authorList>
            <person name="Xu Q."/>
            <person name="Wang G."/>
        </authorList>
    </citation>
    <scope>NUCLEOTIDE SEQUENCE [LARGE SCALE GENOMIC DNA]</scope>
    <source>
        <strain evidence="2">xq</strain>
    </source>
</reference>
<dbReference type="RefSeq" id="WP_154737770.1">
    <property type="nucleotide sequence ID" value="NZ_WMBQ01000001.1"/>
</dbReference>
<keyword evidence="2" id="KW-1185">Reference proteome</keyword>
<name>A0A6I3KKE5_9HYPH</name>
<dbReference type="EMBL" id="WMBQ01000001">
    <property type="protein sequence ID" value="MTD93211.1"/>
    <property type="molecule type" value="Genomic_DNA"/>
</dbReference>
<evidence type="ECO:0000313" key="2">
    <source>
        <dbReference type="Proteomes" id="UP000440694"/>
    </source>
</evidence>
<dbReference type="Proteomes" id="UP000440694">
    <property type="component" value="Unassembled WGS sequence"/>
</dbReference>
<evidence type="ECO:0000313" key="1">
    <source>
        <dbReference type="EMBL" id="MTD93211.1"/>
    </source>
</evidence>
<gene>
    <name evidence="1" type="ORF">GIW81_02550</name>
</gene>
<protein>
    <submittedName>
        <fullName evidence="1">Uncharacterized protein</fullName>
    </submittedName>
</protein>
<dbReference type="AlphaFoldDB" id="A0A6I3KKE5"/>
<proteinExistence type="predicted"/>
<sequence>MSSQAYIIEIGSDAVGIVVREAGESAFQFHSALNAFRALDGKKFATAQAAHRAALDLGAKRPRDHARVRARVGHPELEYV</sequence>